<proteinExistence type="predicted"/>
<gene>
    <name evidence="2" type="ORF">DXC80_03750</name>
</gene>
<dbReference type="SMART" id="SM00047">
    <property type="entry name" value="LYZ2"/>
    <property type="match status" value="1"/>
</dbReference>
<organism evidence="2 3">
    <name type="scientific">Bacteroides uniformis</name>
    <dbReference type="NCBI Taxonomy" id="820"/>
    <lineage>
        <taxon>Bacteria</taxon>
        <taxon>Pseudomonadati</taxon>
        <taxon>Bacteroidota</taxon>
        <taxon>Bacteroidia</taxon>
        <taxon>Bacteroidales</taxon>
        <taxon>Bacteroidaceae</taxon>
        <taxon>Bacteroides</taxon>
    </lineage>
</organism>
<dbReference type="Proteomes" id="UP000260795">
    <property type="component" value="Unassembled WGS sequence"/>
</dbReference>
<evidence type="ECO:0000313" key="3">
    <source>
        <dbReference type="Proteomes" id="UP000260795"/>
    </source>
</evidence>
<dbReference type="Gene3D" id="1.10.530.10">
    <property type="match status" value="1"/>
</dbReference>
<dbReference type="EMBL" id="QSRK01000004">
    <property type="protein sequence ID" value="RGL16460.1"/>
    <property type="molecule type" value="Genomic_DNA"/>
</dbReference>
<protein>
    <recommendedName>
        <fullName evidence="1">Mannosyl-glycoprotein endo-beta-N-acetylglucosamidase-like domain-containing protein</fullName>
    </recommendedName>
</protein>
<dbReference type="AlphaFoldDB" id="A0A3E4R8G9"/>
<name>A0A3E4R8G9_BACUN</name>
<evidence type="ECO:0000313" key="2">
    <source>
        <dbReference type="EMBL" id="RGL16460.1"/>
    </source>
</evidence>
<dbReference type="InterPro" id="IPR002901">
    <property type="entry name" value="MGlyc_endo_b_GlcNAc-like_dom"/>
</dbReference>
<feature type="domain" description="Mannosyl-glycoprotein endo-beta-N-acetylglucosamidase-like" evidence="1">
    <location>
        <begin position="80"/>
        <end position="208"/>
    </location>
</feature>
<sequence length="214" mass="24752">MFVAEAQAQENPEYFHSVGKEKKDITVQDSILGDSVKADEVNSSDFSMLTIEELEMYIKKFEGMIGKATDKTTRLNNGRVLSYYTGEQHALTLENVAKVAEEEGLSNLLFVLAQAVLETGHFKSRACLEYNNLFGLYDSRRHDYYHFARWEDSVIAYKKFIQYRYKGGNYLKFLRRIGYAEDPGYTAKVAKVAMRLYDQTKSITTQYIDIRMYV</sequence>
<comment type="caution">
    <text evidence="2">The sequence shown here is derived from an EMBL/GenBank/DDBJ whole genome shotgun (WGS) entry which is preliminary data.</text>
</comment>
<evidence type="ECO:0000259" key="1">
    <source>
        <dbReference type="SMART" id="SM00047"/>
    </source>
</evidence>
<accession>A0A3E4R8G9</accession>
<dbReference type="Pfam" id="PF01832">
    <property type="entry name" value="Glucosaminidase"/>
    <property type="match status" value="1"/>
</dbReference>
<dbReference type="GO" id="GO:0004040">
    <property type="term" value="F:amidase activity"/>
    <property type="evidence" value="ECO:0007669"/>
    <property type="project" value="InterPro"/>
</dbReference>
<reference evidence="2 3" key="1">
    <citation type="submission" date="2018-08" db="EMBL/GenBank/DDBJ databases">
        <title>A genome reference for cultivated species of the human gut microbiota.</title>
        <authorList>
            <person name="Zou Y."/>
            <person name="Xue W."/>
            <person name="Luo G."/>
        </authorList>
    </citation>
    <scope>NUCLEOTIDE SEQUENCE [LARGE SCALE GENOMIC DNA]</scope>
    <source>
        <strain evidence="2 3">TF08-13</strain>
    </source>
</reference>